<dbReference type="InterPro" id="IPR014710">
    <property type="entry name" value="RmlC-like_jellyroll"/>
</dbReference>
<reference evidence="1 2" key="1">
    <citation type="journal article" date="2019" name="Int. J. Syst. Evol. Microbiol.">
        <title>The Global Catalogue of Microorganisms (GCM) 10K type strain sequencing project: providing services to taxonomists for standard genome sequencing and annotation.</title>
        <authorList>
            <consortium name="The Broad Institute Genomics Platform"/>
            <consortium name="The Broad Institute Genome Sequencing Center for Infectious Disease"/>
            <person name="Wu L."/>
            <person name="Ma J."/>
        </authorList>
    </citation>
    <scope>NUCLEOTIDE SEQUENCE [LARGE SCALE GENOMIC DNA]</scope>
    <source>
        <strain evidence="1 2">JCM 6833</strain>
    </source>
</reference>
<dbReference type="RefSeq" id="WP_410555773.1">
    <property type="nucleotide sequence ID" value="NZ_JAXCGB010000001.1"/>
</dbReference>
<keyword evidence="2" id="KW-1185">Reference proteome</keyword>
<evidence type="ECO:0000313" key="2">
    <source>
        <dbReference type="Proteomes" id="UP001501509"/>
    </source>
</evidence>
<dbReference type="Gene3D" id="2.60.120.10">
    <property type="entry name" value="Jelly Rolls"/>
    <property type="match status" value="1"/>
</dbReference>
<organism evidence="1 2">
    <name type="scientific">Actinomadura fulvescens</name>
    <dbReference type="NCBI Taxonomy" id="46160"/>
    <lineage>
        <taxon>Bacteria</taxon>
        <taxon>Bacillati</taxon>
        <taxon>Actinomycetota</taxon>
        <taxon>Actinomycetes</taxon>
        <taxon>Streptosporangiales</taxon>
        <taxon>Thermomonosporaceae</taxon>
        <taxon>Actinomadura</taxon>
    </lineage>
</organism>
<dbReference type="SUPFAM" id="SSF51182">
    <property type="entry name" value="RmlC-like cupins"/>
    <property type="match status" value="1"/>
</dbReference>
<evidence type="ECO:0008006" key="3">
    <source>
        <dbReference type="Google" id="ProtNLM"/>
    </source>
</evidence>
<evidence type="ECO:0000313" key="1">
    <source>
        <dbReference type="EMBL" id="GAA2623063.1"/>
    </source>
</evidence>
<dbReference type="InterPro" id="IPR011051">
    <property type="entry name" value="RmlC_Cupin_sf"/>
</dbReference>
<gene>
    <name evidence="1" type="ORF">GCM10010411_68940</name>
</gene>
<protein>
    <recommendedName>
        <fullName evidence="3">Cupin</fullName>
    </recommendedName>
</protein>
<name>A0ABN3QCV4_9ACTN</name>
<proteinExistence type="predicted"/>
<accession>A0ABN3QCV4</accession>
<comment type="caution">
    <text evidence="1">The sequence shown here is derived from an EMBL/GenBank/DDBJ whole genome shotgun (WGS) entry which is preliminary data.</text>
</comment>
<dbReference type="Proteomes" id="UP001501509">
    <property type="component" value="Unassembled WGS sequence"/>
</dbReference>
<sequence length="126" mass="13464">MSTSLSTQTPASAHEPQHATVVDPDAHQVLFENDHVRVVHARASHGWESAMHSHPPMLVVNLGSGRQKVTWADGSTQIVDLNPGAVVWQEDAFDHAWELLAGEVNVILVEVKSASAGTQASGSSLQ</sequence>
<dbReference type="EMBL" id="BAAATD010000011">
    <property type="protein sequence ID" value="GAA2623063.1"/>
    <property type="molecule type" value="Genomic_DNA"/>
</dbReference>